<dbReference type="Pfam" id="PF13585">
    <property type="entry name" value="CHU_C"/>
    <property type="match status" value="1"/>
</dbReference>
<accession>A0A1J1ED65</accession>
<reference evidence="3 4" key="1">
    <citation type="submission" date="2014-03" db="EMBL/GenBank/DDBJ databases">
        <title>complete genome sequence of Flavobacteriaceae bacterium JBKA-6.</title>
        <authorList>
            <person name="Takano T."/>
            <person name="Nakamura Y."/>
            <person name="Takuma S."/>
            <person name="Yasuike M."/>
            <person name="Matsuyama T."/>
            <person name="Sakai T."/>
            <person name="Fujiwara A."/>
            <person name="Kimoto K."/>
            <person name="Fukuda Y."/>
            <person name="Kondo H."/>
            <person name="Hirono I."/>
            <person name="Nakayasu C."/>
        </authorList>
    </citation>
    <scope>NUCLEOTIDE SEQUENCE [LARGE SCALE GENOMIC DNA]</scope>
    <source>
        <strain evidence="3 4">JBKA-6</strain>
    </source>
</reference>
<dbReference type="SUPFAM" id="SSF74853">
    <property type="entry name" value="Lamin A/C globular tail domain"/>
    <property type="match status" value="1"/>
</dbReference>
<dbReference type="OrthoDB" id="9803927at2"/>
<protein>
    <recommendedName>
        <fullName evidence="2">LTD domain-containing protein</fullName>
    </recommendedName>
</protein>
<evidence type="ECO:0000256" key="1">
    <source>
        <dbReference type="ARBA" id="ARBA00022729"/>
    </source>
</evidence>
<dbReference type="InterPro" id="IPR001322">
    <property type="entry name" value="Lamin_tail_dom"/>
</dbReference>
<gene>
    <name evidence="3" type="ORF">JBKA6_1451</name>
</gene>
<dbReference type="Gene3D" id="2.60.40.1220">
    <property type="match status" value="2"/>
</dbReference>
<organism evidence="3 4">
    <name type="scientific">Ichthyobacterium seriolicida</name>
    <dbReference type="NCBI Taxonomy" id="242600"/>
    <lineage>
        <taxon>Bacteria</taxon>
        <taxon>Pseudomonadati</taxon>
        <taxon>Bacteroidota</taxon>
        <taxon>Flavobacteriia</taxon>
        <taxon>Flavobacteriales</taxon>
        <taxon>Ichthyobacteriaceae</taxon>
        <taxon>Ichthyobacterium</taxon>
    </lineage>
</organism>
<proteinExistence type="predicted"/>
<dbReference type="InterPro" id="IPR014755">
    <property type="entry name" value="Cu-Rt/internalin_Ig-like"/>
</dbReference>
<evidence type="ECO:0000313" key="3">
    <source>
        <dbReference type="EMBL" id="BAV95464.1"/>
    </source>
</evidence>
<feature type="domain" description="LTD" evidence="2">
    <location>
        <begin position="707"/>
        <end position="816"/>
    </location>
</feature>
<dbReference type="Gene3D" id="2.60.40.4070">
    <property type="match status" value="1"/>
</dbReference>
<dbReference type="RefSeq" id="WP_096687261.1">
    <property type="nucleotide sequence ID" value="NZ_AP014564.1"/>
</dbReference>
<dbReference type="Proteomes" id="UP000243197">
    <property type="component" value="Chromosome"/>
</dbReference>
<dbReference type="AlphaFoldDB" id="A0A1J1ED65"/>
<name>A0A1J1ED65_9FLAO</name>
<keyword evidence="4" id="KW-1185">Reference proteome</keyword>
<dbReference type="KEGG" id="ise:JBKA6_1451"/>
<dbReference type="EMBL" id="AP014564">
    <property type="protein sequence ID" value="BAV95464.1"/>
    <property type="molecule type" value="Genomic_DNA"/>
</dbReference>
<dbReference type="InterPro" id="IPR036415">
    <property type="entry name" value="Lamin_tail_dom_sf"/>
</dbReference>
<sequence>MIRILCFLLVFPWQLYSQVIDDFSNKDISTNPRWEGERDKFKVNEHGQLQLNDLSKSKKAYLCTESTLSNHIIWEFYCAYSGNPSSSNNTLIYLISDNQNLTESLNGFCIKIGGESGVKDKISLYKQKGKIKSKLFQSDNGQKILNSKNKLSLRLRITYTDGAWSFFADKEGGENFVSIGTYRGIIDVNPMYFGILVQFSKTKNMHFFFDDISIRQEGNSSTEIEQVKIIGVDSIQISLSDKVKRTSALSNSNYQLSEIGPPASVIYNEKEKNIKLYFSKIMTEGKRYTLHIRNLEGENGNKNPDFIKNNLFYELPVPKLNSIEVLNPKLLKLNFNIPIQEDQVEFKSDLLTFGLRSWSDENRVLELHLSDSSIIPNNMYLLDVTKLFSKRKSNFPVKKAEPHKRQFLIKMPKPHINSLKIMTDSTFVIKFSTPMDPISATNRNNYILTNNTVVNKAIYNRENRTVEILLNKKLSSNISYDIIVKPILAEKFKGFTGLKTRSIKTSLSFRVLDLKILKASFLSPSQLSIVFNMDINKNSVKEQNVLIDKMKVASIHVNKRSITIDALDGNFELNTNYKIKLKGIEANDISGFKIPKLDTVISVIKEIAPPYLQKIELKDQRIVKLFFNCVLSDSSLDISNYTVNKNIGMPKEVIKKGNILSLVFDDNFPNDDFQLTIKELSPALIDGFEIDKTPVQKVVFSNYKPLNGDIIFTEILSNPNKKGSKFLEIYNSTDKHIQIENFYISNSIDKNLKKIAPFLMKPDQYIAITKTVDALNKFYSVEGSYIEMPLPSIPKDNGKVCLLTPEKSIMDSVSYTSKMHFKWLKDRTGISLERIDVNRKSNENNWTSAAVKIGATPAMRNSQQINNETFVKRDFIYFENNVFSPNGDGIDDLLKIEYDIKEQSQARIYVLDDNSFIVKKIVENENLPSRGYVTWNGDTERGDRARQGIYIIFMEFTNHEGVSKRYHKACVLGL</sequence>
<dbReference type="Pfam" id="PF00932">
    <property type="entry name" value="LTD"/>
    <property type="match status" value="1"/>
</dbReference>
<evidence type="ECO:0000313" key="4">
    <source>
        <dbReference type="Proteomes" id="UP000243197"/>
    </source>
</evidence>
<keyword evidence="1" id="KW-0732">Signal</keyword>
<evidence type="ECO:0000259" key="2">
    <source>
        <dbReference type="Pfam" id="PF00932"/>
    </source>
</evidence>